<dbReference type="AlphaFoldDB" id="A0A0E9PM82"/>
<proteinExistence type="predicted"/>
<organism evidence="1">
    <name type="scientific">Anguilla anguilla</name>
    <name type="common">European freshwater eel</name>
    <name type="synonym">Muraena anguilla</name>
    <dbReference type="NCBI Taxonomy" id="7936"/>
    <lineage>
        <taxon>Eukaryota</taxon>
        <taxon>Metazoa</taxon>
        <taxon>Chordata</taxon>
        <taxon>Craniata</taxon>
        <taxon>Vertebrata</taxon>
        <taxon>Euteleostomi</taxon>
        <taxon>Actinopterygii</taxon>
        <taxon>Neopterygii</taxon>
        <taxon>Teleostei</taxon>
        <taxon>Anguilliformes</taxon>
        <taxon>Anguillidae</taxon>
        <taxon>Anguilla</taxon>
    </lineage>
</organism>
<protein>
    <submittedName>
        <fullName evidence="1">Uncharacterized protein</fullName>
    </submittedName>
</protein>
<reference evidence="1" key="2">
    <citation type="journal article" date="2015" name="Fish Shellfish Immunol.">
        <title>Early steps in the European eel (Anguilla anguilla)-Vibrio vulnificus interaction in the gills: Role of the RtxA13 toxin.</title>
        <authorList>
            <person name="Callol A."/>
            <person name="Pajuelo D."/>
            <person name="Ebbesson L."/>
            <person name="Teles M."/>
            <person name="MacKenzie S."/>
            <person name="Amaro C."/>
        </authorList>
    </citation>
    <scope>NUCLEOTIDE SEQUENCE</scope>
</reference>
<name>A0A0E9PM82_ANGAN</name>
<evidence type="ECO:0000313" key="1">
    <source>
        <dbReference type="EMBL" id="JAH04938.1"/>
    </source>
</evidence>
<reference evidence="1" key="1">
    <citation type="submission" date="2014-11" db="EMBL/GenBank/DDBJ databases">
        <authorList>
            <person name="Amaro Gonzalez C."/>
        </authorList>
    </citation>
    <scope>NUCLEOTIDE SEQUENCE</scope>
</reference>
<accession>A0A0E9PM82</accession>
<sequence>MHRSLWQNWNSACTASKCQHGFGKDAGAYLEGKPWLSGSAEVNAKPRKLGRHGRFSARTQL</sequence>
<dbReference type="EMBL" id="GBXM01103639">
    <property type="protein sequence ID" value="JAH04938.1"/>
    <property type="molecule type" value="Transcribed_RNA"/>
</dbReference>